<comment type="caution">
    <text evidence="6">The sequence shown here is derived from an EMBL/GenBank/DDBJ whole genome shotgun (WGS) entry which is preliminary data.</text>
</comment>
<keyword evidence="7" id="KW-1185">Reference proteome</keyword>
<protein>
    <recommendedName>
        <fullName evidence="8">FAD-dependent oxidoreductase</fullName>
    </recommendedName>
</protein>
<dbReference type="InterPro" id="IPR036188">
    <property type="entry name" value="FAD/NAD-bd_sf"/>
</dbReference>
<evidence type="ECO:0000256" key="5">
    <source>
        <dbReference type="ARBA" id="ARBA00023014"/>
    </source>
</evidence>
<keyword evidence="5" id="KW-0411">Iron-sulfur</keyword>
<evidence type="ECO:0008006" key="8">
    <source>
        <dbReference type="Google" id="ProtNLM"/>
    </source>
</evidence>
<name>A0ABT2EJI2_9BACT</name>
<dbReference type="SUPFAM" id="SSF51905">
    <property type="entry name" value="FAD/NAD(P)-binding domain"/>
    <property type="match status" value="1"/>
</dbReference>
<dbReference type="Gene3D" id="3.50.50.60">
    <property type="entry name" value="FAD/NAD(P)-binding domain"/>
    <property type="match status" value="1"/>
</dbReference>
<gene>
    <name evidence="6" type="ORF">M2350_000484</name>
</gene>
<keyword evidence="2" id="KW-0479">Metal-binding</keyword>
<accession>A0ABT2EJI2</accession>
<evidence type="ECO:0000256" key="1">
    <source>
        <dbReference type="ARBA" id="ARBA00022485"/>
    </source>
</evidence>
<dbReference type="Pfam" id="PF12831">
    <property type="entry name" value="FAD_oxidored"/>
    <property type="match status" value="1"/>
</dbReference>
<dbReference type="InterPro" id="IPR039650">
    <property type="entry name" value="HdrA-like"/>
</dbReference>
<keyword evidence="3" id="KW-0560">Oxidoreductase</keyword>
<dbReference type="EMBL" id="JANUCP010000001">
    <property type="protein sequence ID" value="MCS3918087.1"/>
    <property type="molecule type" value="Genomic_DNA"/>
</dbReference>
<organism evidence="6 7">
    <name type="scientific">Candidatus Fervidibacter sacchari</name>
    <dbReference type="NCBI Taxonomy" id="1448929"/>
    <lineage>
        <taxon>Bacteria</taxon>
        <taxon>Candidatus Fervidibacterota</taxon>
        <taxon>Candidatus Fervidibacter</taxon>
    </lineage>
</organism>
<dbReference type="Proteomes" id="UP001204798">
    <property type="component" value="Unassembled WGS sequence"/>
</dbReference>
<evidence type="ECO:0000313" key="6">
    <source>
        <dbReference type="EMBL" id="MCS3918087.1"/>
    </source>
</evidence>
<keyword evidence="1" id="KW-0004">4Fe-4S</keyword>
<evidence type="ECO:0000313" key="7">
    <source>
        <dbReference type="Proteomes" id="UP001204798"/>
    </source>
</evidence>
<dbReference type="PANTHER" id="PTHR43498:SF1">
    <property type="entry name" value="COB--COM HETERODISULFIDE REDUCTASE IRON-SULFUR SUBUNIT A"/>
    <property type="match status" value="1"/>
</dbReference>
<sequence>MTRRQWLMAMASPMALPFGAESFADASGGVHAMELTLPSRLLTRKELEADVVVVGGGMAGVCAAIAAARNGASVVLIQDRPVLGGNSSSEIRMHIVGADCSGGRKDTDARETGILEELRLECAVRNPQRSASMWDLLLYEWVRRETNITLLLNTSCVGVQMASENSIGAVIALRNSTEDLFTVRGKIFIDCSGNGRLGAEAGADFRIGREGRDEFGESLAPPEPDNKTMGSSILFITRKYDRPMPFKPPDWIRKFPRCEDLPYRHHRTWEYGYWWVEWGGHLNIVKENERIRDELLAIALGVWDHIKNSGLHPESENWALEWIGFVPCTRGSRRFLGDYILTQHDLQRGEIFEDGVAFGGWPIDLHPPEGIDTKEPPNIAVGVPLYNIPFRCLYSRNITNLLFAGRNISATHVAYASTRVMGTCSVMGQAVGTAAALCVRYNCTPRELGKEAIKELQQLLLKQDAYIIGVTNSDPYDIARTAEVRASSEVRGWEAVNVINGVHRGVYERKNRWASDPTQPMPQWLELHFREPKRIREVHLTFDTGLNRALTLTHEDGFHRRMVWGPQPETVRDYELQVLYGDSAKTVVKVEGNYQRKRVHQFEPQLATGIRLIVHATNGDKSARVFEVRVYE</sequence>
<dbReference type="Gene3D" id="2.60.120.260">
    <property type="entry name" value="Galactose-binding domain-like"/>
    <property type="match status" value="1"/>
</dbReference>
<dbReference type="SUPFAM" id="SSF49785">
    <property type="entry name" value="Galactose-binding domain-like"/>
    <property type="match status" value="1"/>
</dbReference>
<evidence type="ECO:0000256" key="3">
    <source>
        <dbReference type="ARBA" id="ARBA00023002"/>
    </source>
</evidence>
<keyword evidence="4" id="KW-0408">Iron</keyword>
<proteinExistence type="predicted"/>
<dbReference type="InterPro" id="IPR008979">
    <property type="entry name" value="Galactose-bd-like_sf"/>
</dbReference>
<evidence type="ECO:0000256" key="4">
    <source>
        <dbReference type="ARBA" id="ARBA00023004"/>
    </source>
</evidence>
<reference evidence="6 7" key="1">
    <citation type="submission" date="2022-08" db="EMBL/GenBank/DDBJ databases">
        <title>Bacterial and archaeal communities from various locations to study Microbial Dark Matter (Phase II).</title>
        <authorList>
            <person name="Stepanauskas R."/>
        </authorList>
    </citation>
    <scope>NUCLEOTIDE SEQUENCE [LARGE SCALE GENOMIC DNA]</scope>
    <source>
        <strain evidence="6 7">PD1</strain>
    </source>
</reference>
<evidence type="ECO:0000256" key="2">
    <source>
        <dbReference type="ARBA" id="ARBA00022723"/>
    </source>
</evidence>
<dbReference type="PANTHER" id="PTHR43498">
    <property type="entry name" value="FERREDOXIN:COB-COM HETERODISULFIDE REDUCTASE SUBUNIT A"/>
    <property type="match status" value="1"/>
</dbReference>